<evidence type="ECO:0000256" key="4">
    <source>
        <dbReference type="ARBA" id="ARBA00023159"/>
    </source>
</evidence>
<keyword evidence="4" id="KW-0010">Activator</keyword>
<dbReference type="RefSeq" id="WP_127765034.1">
    <property type="nucleotide sequence ID" value="NZ_SADE01000001.1"/>
</dbReference>
<reference evidence="9" key="1">
    <citation type="submission" date="2019-01" db="EMBL/GenBank/DDBJ databases">
        <title>Gri0909 isolated from a small marine red alga.</title>
        <authorList>
            <person name="Kim J."/>
            <person name="Jeong S.E."/>
            <person name="Jeon C.O."/>
        </authorList>
    </citation>
    <scope>NUCLEOTIDE SEQUENCE [LARGE SCALE GENOMIC DNA]</scope>
    <source>
        <strain evidence="9">Gri0909</strain>
    </source>
</reference>
<feature type="region of interest" description="Disordered" evidence="6">
    <location>
        <begin position="298"/>
        <end position="317"/>
    </location>
</feature>
<name>A0A3S2WD47_9PROT</name>
<dbReference type="Gene3D" id="3.40.190.10">
    <property type="entry name" value="Periplasmic binding protein-like II"/>
    <property type="match status" value="2"/>
</dbReference>
<dbReference type="GO" id="GO:0032993">
    <property type="term" value="C:protein-DNA complex"/>
    <property type="evidence" value="ECO:0007669"/>
    <property type="project" value="TreeGrafter"/>
</dbReference>
<protein>
    <submittedName>
        <fullName evidence="8">Hydrogen peroxide-inducible genes activator</fullName>
    </submittedName>
</protein>
<organism evidence="8 9">
    <name type="scientific">Hwanghaeella grinnelliae</name>
    <dbReference type="NCBI Taxonomy" id="2500179"/>
    <lineage>
        <taxon>Bacteria</taxon>
        <taxon>Pseudomonadati</taxon>
        <taxon>Pseudomonadota</taxon>
        <taxon>Alphaproteobacteria</taxon>
        <taxon>Rhodospirillales</taxon>
        <taxon>Rhodospirillaceae</taxon>
        <taxon>Hwanghaeella</taxon>
    </lineage>
</organism>
<dbReference type="PROSITE" id="PS50931">
    <property type="entry name" value="HTH_LYSR"/>
    <property type="match status" value="1"/>
</dbReference>
<dbReference type="SUPFAM" id="SSF46785">
    <property type="entry name" value="Winged helix' DNA-binding domain"/>
    <property type="match status" value="1"/>
</dbReference>
<sequence>MQNLPTMKQLQYLSALAEHLHFGLAAEACFVTQSTLSAGIRELEDVLQAKVAERTNRSVIITPLGDRLTSMARDLLRGAEEMMELARSASAPMSGPLRLGVIPTIGPYILPAVLPPIHRNFPGLELYLREDFTDRLVERLLDGRLDLLLLALPYEMDGVETEVLFEEGFVLACPTGHPLAEETSVDTSAFENQPLLLLEEGHCLRRHALEACSLAGRFKRKNFEASSMQTLVQMVSLGMGITLLPQMAVDAEVTKGLDISLVPLKESVGTRQIGLVWRKSSTREAEFRLLGDMLMKVGPQKQPNKAGKRPRKAKAEK</sequence>
<dbReference type="Gene3D" id="1.10.10.10">
    <property type="entry name" value="Winged helix-like DNA-binding domain superfamily/Winged helix DNA-binding domain"/>
    <property type="match status" value="1"/>
</dbReference>
<dbReference type="InterPro" id="IPR036390">
    <property type="entry name" value="WH_DNA-bd_sf"/>
</dbReference>
<evidence type="ECO:0000256" key="5">
    <source>
        <dbReference type="ARBA" id="ARBA00023163"/>
    </source>
</evidence>
<dbReference type="InterPro" id="IPR000847">
    <property type="entry name" value="LysR_HTH_N"/>
</dbReference>
<dbReference type="OrthoDB" id="9775392at2"/>
<evidence type="ECO:0000256" key="1">
    <source>
        <dbReference type="ARBA" id="ARBA00009437"/>
    </source>
</evidence>
<dbReference type="PANTHER" id="PTHR30346">
    <property type="entry name" value="TRANSCRIPTIONAL DUAL REGULATOR HCAR-RELATED"/>
    <property type="match status" value="1"/>
</dbReference>
<dbReference type="PANTHER" id="PTHR30346:SF26">
    <property type="entry name" value="HYDROGEN PEROXIDE-INDUCIBLE GENES ACTIVATOR"/>
    <property type="match status" value="1"/>
</dbReference>
<comment type="similarity">
    <text evidence="1">Belongs to the LysR transcriptional regulatory family.</text>
</comment>
<evidence type="ECO:0000259" key="7">
    <source>
        <dbReference type="PROSITE" id="PS50931"/>
    </source>
</evidence>
<proteinExistence type="inferred from homology"/>
<dbReference type="GO" id="GO:0003677">
    <property type="term" value="F:DNA binding"/>
    <property type="evidence" value="ECO:0007669"/>
    <property type="project" value="UniProtKB-KW"/>
</dbReference>
<evidence type="ECO:0000313" key="9">
    <source>
        <dbReference type="Proteomes" id="UP000287447"/>
    </source>
</evidence>
<dbReference type="Proteomes" id="UP000287447">
    <property type="component" value="Unassembled WGS sequence"/>
</dbReference>
<dbReference type="CDD" id="cd08411">
    <property type="entry name" value="PBP2_OxyR"/>
    <property type="match status" value="1"/>
</dbReference>
<keyword evidence="9" id="KW-1185">Reference proteome</keyword>
<keyword evidence="3" id="KW-0238">DNA-binding</keyword>
<dbReference type="Pfam" id="PF03466">
    <property type="entry name" value="LysR_substrate"/>
    <property type="match status" value="1"/>
</dbReference>
<feature type="compositionally biased region" description="Basic residues" evidence="6">
    <location>
        <begin position="306"/>
        <end position="317"/>
    </location>
</feature>
<evidence type="ECO:0000313" key="8">
    <source>
        <dbReference type="EMBL" id="RVU39663.1"/>
    </source>
</evidence>
<accession>A0A3S2WD47</accession>
<comment type="caution">
    <text evidence="8">The sequence shown here is derived from an EMBL/GenBank/DDBJ whole genome shotgun (WGS) entry which is preliminary data.</text>
</comment>
<evidence type="ECO:0000256" key="3">
    <source>
        <dbReference type="ARBA" id="ARBA00023125"/>
    </source>
</evidence>
<dbReference type="InterPro" id="IPR005119">
    <property type="entry name" value="LysR_subst-bd"/>
</dbReference>
<gene>
    <name evidence="8" type="ORF">EOI86_10695</name>
</gene>
<dbReference type="GO" id="GO:0003700">
    <property type="term" value="F:DNA-binding transcription factor activity"/>
    <property type="evidence" value="ECO:0007669"/>
    <property type="project" value="InterPro"/>
</dbReference>
<dbReference type="InterPro" id="IPR036388">
    <property type="entry name" value="WH-like_DNA-bd_sf"/>
</dbReference>
<feature type="domain" description="HTH lysR-type" evidence="7">
    <location>
        <begin position="5"/>
        <end position="62"/>
    </location>
</feature>
<evidence type="ECO:0000256" key="2">
    <source>
        <dbReference type="ARBA" id="ARBA00023015"/>
    </source>
</evidence>
<keyword evidence="2" id="KW-0805">Transcription regulation</keyword>
<dbReference type="Pfam" id="PF00126">
    <property type="entry name" value="HTH_1"/>
    <property type="match status" value="1"/>
</dbReference>
<keyword evidence="5" id="KW-0804">Transcription</keyword>
<evidence type="ECO:0000256" key="6">
    <source>
        <dbReference type="SAM" id="MobiDB-lite"/>
    </source>
</evidence>
<dbReference type="AlphaFoldDB" id="A0A3S2WD47"/>
<dbReference type="SUPFAM" id="SSF53850">
    <property type="entry name" value="Periplasmic binding protein-like II"/>
    <property type="match status" value="1"/>
</dbReference>
<dbReference type="EMBL" id="SADE01000001">
    <property type="protein sequence ID" value="RVU39663.1"/>
    <property type="molecule type" value="Genomic_DNA"/>
</dbReference>